<name>A0A4Z0QYR0_9FIRM</name>
<dbReference type="GO" id="GO:0005694">
    <property type="term" value="C:chromosome"/>
    <property type="evidence" value="ECO:0007669"/>
    <property type="project" value="InterPro"/>
</dbReference>
<accession>A0A4Z0QYR0</accession>
<dbReference type="InterPro" id="IPR036890">
    <property type="entry name" value="HATPase_C_sf"/>
</dbReference>
<comment type="caution">
    <text evidence="2">The sequence shown here is derived from an EMBL/GenBank/DDBJ whole genome shotgun (WGS) entry which is preliminary data.</text>
</comment>
<protein>
    <recommendedName>
        <fullName evidence="1">Topoisomerase 6 subunit A/Spo11 TOPRIM domain-containing protein</fullName>
    </recommendedName>
</protein>
<dbReference type="AlphaFoldDB" id="A0A4Z0QYR0"/>
<dbReference type="InterPro" id="IPR036078">
    <property type="entry name" value="Spo11/TopoVI_A_sf"/>
</dbReference>
<dbReference type="Gene3D" id="3.40.1360.10">
    <property type="match status" value="1"/>
</dbReference>
<dbReference type="OrthoDB" id="8318389at2"/>
<keyword evidence="3" id="KW-1185">Reference proteome</keyword>
<dbReference type="Proteomes" id="UP000298460">
    <property type="component" value="Unassembled WGS sequence"/>
</dbReference>
<reference evidence="2 3" key="1">
    <citation type="submission" date="2019-03" db="EMBL/GenBank/DDBJ databases">
        <title>Draft Genome Sequence of Desulfosporosinus fructosivorans Strain 63.6F, Isolated from Marine Sediment in the Baltic Sea.</title>
        <authorList>
            <person name="Hausmann B."/>
            <person name="Vandieken V."/>
            <person name="Pjevac P."/>
            <person name="Schreck K."/>
            <person name="Herbold C.W."/>
            <person name="Loy A."/>
        </authorList>
    </citation>
    <scope>NUCLEOTIDE SEQUENCE [LARGE SCALE GENOMIC DNA]</scope>
    <source>
        <strain evidence="2 3">63.6F</strain>
    </source>
</reference>
<dbReference type="SUPFAM" id="SSF56726">
    <property type="entry name" value="DNA topoisomerase IV, alpha subunit"/>
    <property type="match status" value="1"/>
</dbReference>
<dbReference type="RefSeq" id="WP_135551478.1">
    <property type="nucleotide sequence ID" value="NZ_SPQQ01000012.1"/>
</dbReference>
<gene>
    <name evidence="2" type="ORF">E4K67_24270</name>
</gene>
<dbReference type="GO" id="GO:0003677">
    <property type="term" value="F:DNA binding"/>
    <property type="evidence" value="ECO:0007669"/>
    <property type="project" value="InterPro"/>
</dbReference>
<dbReference type="InterPro" id="IPR034136">
    <property type="entry name" value="TOPRIM_Topo6A/Spo11"/>
</dbReference>
<dbReference type="SUPFAM" id="SSF55874">
    <property type="entry name" value="ATPase domain of HSP90 chaperone/DNA topoisomerase II/histidine kinase"/>
    <property type="match status" value="1"/>
</dbReference>
<feature type="domain" description="Topoisomerase 6 subunit A/Spo11 TOPRIM" evidence="1">
    <location>
        <begin position="494"/>
        <end position="631"/>
    </location>
</feature>
<dbReference type="Gene3D" id="3.30.565.10">
    <property type="entry name" value="Histidine kinase-like ATPase, C-terminal domain"/>
    <property type="match status" value="1"/>
</dbReference>
<evidence type="ECO:0000259" key="1">
    <source>
        <dbReference type="Pfam" id="PF21180"/>
    </source>
</evidence>
<organism evidence="2 3">
    <name type="scientific">Desulfosporosinus fructosivorans</name>
    <dbReference type="NCBI Taxonomy" id="2018669"/>
    <lineage>
        <taxon>Bacteria</taxon>
        <taxon>Bacillati</taxon>
        <taxon>Bacillota</taxon>
        <taxon>Clostridia</taxon>
        <taxon>Eubacteriales</taxon>
        <taxon>Desulfitobacteriaceae</taxon>
        <taxon>Desulfosporosinus</taxon>
    </lineage>
</organism>
<proteinExistence type="predicted"/>
<dbReference type="EMBL" id="SPQQ01000012">
    <property type="protein sequence ID" value="TGE35648.1"/>
    <property type="molecule type" value="Genomic_DNA"/>
</dbReference>
<dbReference type="Pfam" id="PF21180">
    <property type="entry name" value="TOP6A-Spo11_Toprim"/>
    <property type="match status" value="1"/>
</dbReference>
<evidence type="ECO:0000313" key="2">
    <source>
        <dbReference type="EMBL" id="TGE35648.1"/>
    </source>
</evidence>
<sequence>MQSMLFEREDWKLFRNMETLPQKAGVPKSKLSMLVCKELVDNALDLGGDCEIGYEGDFFYVKDQGSGLDPELFSISRPLRSSKYLRLPTRGALGNGLRVVAGAVEASGGELYLSTRGETYKIHWQKDGRALPESLGPYHEEGTKISFTLGKMPINSRLARLAKDYAQGETYRGKTSPYWYTSENFFELFQSFSGSVRELIALFDGCTGRKAGIIAVNYTKTPAAALSFSETEGLLGELRDQVKNVNPERLGRIGQLVDWDGYCKSSAVFKVRTMKGNQEAEIPFVLEVYAAISDTPHLTVLLNKSPVTGEVNIYHRKNELNLFGCGLRLAVKAKPAAVLINIMTPYIPIVTDGKEPDLSVIAAEIRDGIKKAISRAQNSLPTPGIKTKSQKEVVADCLEKAIAKASGNGEYRFSLRQLYYAVRPYVIRETGKEPDYNYFCRDLIGSYEAEHGDIPLMYRDERGTLYHPHCGQDIPIGTIAVENYQKPAWTFNKVLYIEKEGFFNVLKEKKIPEKYDLALLTSKGYASRAVKDLLDALGENSEEEITFFCIHDADAYGTIIYDTLQNETGARPGRKVKIINLGLDPEEAIAMGLEVETVQKSSRKKGVASYIDSRWERWLQNYRVELNAMSTPQFLAWLEGKIQLHDKGKVIPPARIMQESLDQSLQDKLGQKIAAELLKQHHYEDQVAEAVRQVKECSGDSQTRLAETVPAELVKEPAHQWKDVVEAVSEEMIENCRFRGLANLD</sequence>
<evidence type="ECO:0000313" key="3">
    <source>
        <dbReference type="Proteomes" id="UP000298460"/>
    </source>
</evidence>